<feature type="chain" id="PRO_5002395599" description="DUF3298 domain-containing protein" evidence="2">
    <location>
        <begin position="30"/>
        <end position="285"/>
    </location>
</feature>
<dbReference type="RefSeq" id="WP_002593180.1">
    <property type="nucleotide sequence ID" value="NZ_KB850976.1"/>
</dbReference>
<gene>
    <name evidence="3" type="ORF">HMPREF1090_00135</name>
</gene>
<keyword evidence="2" id="KW-0732">Signal</keyword>
<proteinExistence type="predicted"/>
<dbReference type="AlphaFoldDB" id="A0A0E2HVF0"/>
<dbReference type="Proteomes" id="UP000013085">
    <property type="component" value="Unassembled WGS sequence"/>
</dbReference>
<feature type="signal peptide" evidence="2">
    <location>
        <begin position="1"/>
        <end position="29"/>
    </location>
</feature>
<sequence>MKKKLFKNIMTFSALCVLGVTGCSDSTQAYSSGERTTQEMSQTAPMQQSQETNEDENDTEPTASESVGILDNFMLVFAQAHSASSSVSITYPVFLDSKAEELNSIIYRKVQEVGQIDTALFSPDAALTAEYKSAVTLKNSKIVSIIFWGESSVDNSPDKTTNLTSINVDLQSMKELTLNDLYTTNEDFKKVFFEKAFFPENPITSYDKELFHNMLQLQSPEYQTVDPFTIPGNVICFLKPDGIVLSMPSIHATGSDHFEAQINFSDIQKFYLPEHNYWENCYFKY</sequence>
<evidence type="ECO:0000256" key="1">
    <source>
        <dbReference type="SAM" id="MobiDB-lite"/>
    </source>
</evidence>
<dbReference type="GeneID" id="57963577"/>
<name>A0A0E2HVF0_9FIRM</name>
<dbReference type="PATRIC" id="fig|999408.3.peg.146"/>
<protein>
    <recommendedName>
        <fullName evidence="5">DUF3298 domain-containing protein</fullName>
    </recommendedName>
</protein>
<accession>A0A0E2HVF0</accession>
<comment type="caution">
    <text evidence="3">The sequence shown here is derived from an EMBL/GenBank/DDBJ whole genome shotgun (WGS) entry which is preliminary data.</text>
</comment>
<feature type="compositionally biased region" description="Polar residues" evidence="1">
    <location>
        <begin position="28"/>
        <end position="50"/>
    </location>
</feature>
<dbReference type="PROSITE" id="PS51257">
    <property type="entry name" value="PROKAR_LIPOPROTEIN"/>
    <property type="match status" value="1"/>
</dbReference>
<evidence type="ECO:0000256" key="2">
    <source>
        <dbReference type="SAM" id="SignalP"/>
    </source>
</evidence>
<evidence type="ECO:0008006" key="5">
    <source>
        <dbReference type="Google" id="ProtNLM"/>
    </source>
</evidence>
<reference evidence="3 4" key="1">
    <citation type="submission" date="2013-01" db="EMBL/GenBank/DDBJ databases">
        <title>The Genome Sequence of Clostridium clostridioforme 90A8.</title>
        <authorList>
            <consortium name="The Broad Institute Genome Sequencing Platform"/>
            <person name="Earl A."/>
            <person name="Ward D."/>
            <person name="Feldgarden M."/>
            <person name="Gevers D."/>
            <person name="Courvalin P."/>
            <person name="Lambert T."/>
            <person name="Walker B."/>
            <person name="Young S.K."/>
            <person name="Zeng Q."/>
            <person name="Gargeya S."/>
            <person name="Fitzgerald M."/>
            <person name="Haas B."/>
            <person name="Abouelleil A."/>
            <person name="Alvarado L."/>
            <person name="Arachchi H.M."/>
            <person name="Berlin A.M."/>
            <person name="Chapman S.B."/>
            <person name="Dewar J."/>
            <person name="Goldberg J."/>
            <person name="Griggs A."/>
            <person name="Gujja S."/>
            <person name="Hansen M."/>
            <person name="Howarth C."/>
            <person name="Imamovic A."/>
            <person name="Larimer J."/>
            <person name="McCowan C."/>
            <person name="Murphy C."/>
            <person name="Neiman D."/>
            <person name="Pearson M."/>
            <person name="Priest M."/>
            <person name="Roberts A."/>
            <person name="Saif S."/>
            <person name="Shea T."/>
            <person name="Sisk P."/>
            <person name="Sykes S."/>
            <person name="Wortman J."/>
            <person name="Nusbaum C."/>
            <person name="Birren B."/>
        </authorList>
    </citation>
    <scope>NUCLEOTIDE SEQUENCE [LARGE SCALE GENOMIC DNA]</scope>
    <source>
        <strain evidence="3 4">90A8</strain>
    </source>
</reference>
<organism evidence="3 4">
    <name type="scientific">[Clostridium] clostridioforme 90A8</name>
    <dbReference type="NCBI Taxonomy" id="999408"/>
    <lineage>
        <taxon>Bacteria</taxon>
        <taxon>Bacillati</taxon>
        <taxon>Bacillota</taxon>
        <taxon>Clostridia</taxon>
        <taxon>Lachnospirales</taxon>
        <taxon>Lachnospiraceae</taxon>
        <taxon>Enterocloster</taxon>
    </lineage>
</organism>
<evidence type="ECO:0000313" key="4">
    <source>
        <dbReference type="Proteomes" id="UP000013085"/>
    </source>
</evidence>
<evidence type="ECO:0000313" key="3">
    <source>
        <dbReference type="EMBL" id="ENZ20206.1"/>
    </source>
</evidence>
<dbReference type="HOGENOM" id="CLU_074523_0_0_9"/>
<feature type="region of interest" description="Disordered" evidence="1">
    <location>
        <begin position="28"/>
        <end position="63"/>
    </location>
</feature>
<dbReference type="EMBL" id="AGYR01000001">
    <property type="protein sequence ID" value="ENZ20206.1"/>
    <property type="molecule type" value="Genomic_DNA"/>
</dbReference>